<keyword evidence="1 10" id="KW-1003">Cell membrane</keyword>
<comment type="similarity">
    <text evidence="10">Belongs to the PlsY family.</text>
</comment>
<keyword evidence="9 10" id="KW-1208">Phospholipid metabolism</keyword>
<dbReference type="EC" id="2.3.1.275" evidence="10"/>
<evidence type="ECO:0000256" key="1">
    <source>
        <dbReference type="ARBA" id="ARBA00022475"/>
    </source>
</evidence>
<dbReference type="Proteomes" id="UP001528920">
    <property type="component" value="Unassembled WGS sequence"/>
</dbReference>
<name>A0ABT5VYS9_9BACT</name>
<dbReference type="RefSeq" id="WP_275111798.1">
    <property type="nucleotide sequence ID" value="NZ_JAKJSC010000011.1"/>
</dbReference>
<reference evidence="11 12" key="1">
    <citation type="submission" date="2022-01" db="EMBL/GenBank/DDBJ databases">
        <title>Labilibaculum sp. nov, a marine bacterium isolated from Antarctica.</title>
        <authorList>
            <person name="Dai W."/>
        </authorList>
    </citation>
    <scope>NUCLEOTIDE SEQUENCE [LARGE SCALE GENOMIC DNA]</scope>
    <source>
        <strain evidence="11 12">DW002</strain>
    </source>
</reference>
<evidence type="ECO:0000256" key="4">
    <source>
        <dbReference type="ARBA" id="ARBA00022692"/>
    </source>
</evidence>
<keyword evidence="2 10" id="KW-0444">Lipid biosynthesis</keyword>
<feature type="transmembrane region" description="Helical" evidence="10">
    <location>
        <begin position="170"/>
        <end position="189"/>
    </location>
</feature>
<organism evidence="11 12">
    <name type="scientific">Paralabilibaculum antarcticum</name>
    <dbReference type="NCBI Taxonomy" id="2912572"/>
    <lineage>
        <taxon>Bacteria</taxon>
        <taxon>Pseudomonadati</taxon>
        <taxon>Bacteroidota</taxon>
        <taxon>Bacteroidia</taxon>
        <taxon>Marinilabiliales</taxon>
        <taxon>Marinifilaceae</taxon>
        <taxon>Paralabilibaculum</taxon>
    </lineage>
</organism>
<feature type="transmembrane region" description="Helical" evidence="10">
    <location>
        <begin position="145"/>
        <end position="164"/>
    </location>
</feature>
<comment type="catalytic activity">
    <reaction evidence="10">
        <text>an acyl phosphate + sn-glycerol 3-phosphate = a 1-acyl-sn-glycero-3-phosphate + phosphate</text>
        <dbReference type="Rhea" id="RHEA:34075"/>
        <dbReference type="ChEBI" id="CHEBI:43474"/>
        <dbReference type="ChEBI" id="CHEBI:57597"/>
        <dbReference type="ChEBI" id="CHEBI:57970"/>
        <dbReference type="ChEBI" id="CHEBI:59918"/>
        <dbReference type="EC" id="2.3.1.275"/>
    </reaction>
</comment>
<evidence type="ECO:0000256" key="9">
    <source>
        <dbReference type="ARBA" id="ARBA00023264"/>
    </source>
</evidence>
<evidence type="ECO:0000256" key="2">
    <source>
        <dbReference type="ARBA" id="ARBA00022516"/>
    </source>
</evidence>
<evidence type="ECO:0000256" key="3">
    <source>
        <dbReference type="ARBA" id="ARBA00022679"/>
    </source>
</evidence>
<accession>A0ABT5VYS9</accession>
<dbReference type="NCBIfam" id="TIGR00023">
    <property type="entry name" value="glycerol-3-phosphate 1-O-acyltransferase PlsY"/>
    <property type="match status" value="1"/>
</dbReference>
<dbReference type="PANTHER" id="PTHR30309">
    <property type="entry name" value="INNER MEMBRANE PROTEIN YGIH"/>
    <property type="match status" value="1"/>
</dbReference>
<gene>
    <name evidence="10 11" type="primary">plsY</name>
    <name evidence="11" type="ORF">L3049_20950</name>
</gene>
<keyword evidence="3 10" id="KW-0808">Transferase</keyword>
<evidence type="ECO:0000256" key="6">
    <source>
        <dbReference type="ARBA" id="ARBA00023098"/>
    </source>
</evidence>
<dbReference type="InterPro" id="IPR003811">
    <property type="entry name" value="G3P_acylTferase_PlsY"/>
</dbReference>
<evidence type="ECO:0000256" key="5">
    <source>
        <dbReference type="ARBA" id="ARBA00022989"/>
    </source>
</evidence>
<keyword evidence="11" id="KW-0012">Acyltransferase</keyword>
<evidence type="ECO:0000256" key="7">
    <source>
        <dbReference type="ARBA" id="ARBA00023136"/>
    </source>
</evidence>
<keyword evidence="7 10" id="KW-0472">Membrane</keyword>
<dbReference type="SMART" id="SM01207">
    <property type="entry name" value="G3P_acyltransf"/>
    <property type="match status" value="1"/>
</dbReference>
<keyword evidence="5 10" id="KW-1133">Transmembrane helix</keyword>
<feature type="transmembrane region" description="Helical" evidence="10">
    <location>
        <begin position="6"/>
        <end position="25"/>
    </location>
</feature>
<evidence type="ECO:0000313" key="12">
    <source>
        <dbReference type="Proteomes" id="UP001528920"/>
    </source>
</evidence>
<protein>
    <recommendedName>
        <fullName evidence="10">Glycerol-3-phosphate acyltransferase</fullName>
    </recommendedName>
    <alternativeName>
        <fullName evidence="10">Acyl-PO4 G3P acyltransferase</fullName>
    </alternativeName>
    <alternativeName>
        <fullName evidence="10">Acyl-phosphate--glycerol-3-phosphate acyltransferase</fullName>
    </alternativeName>
    <alternativeName>
        <fullName evidence="10">G3P acyltransferase</fullName>
        <shortName evidence="10">GPAT</shortName>
        <ecNumber evidence="10">2.3.1.275</ecNumber>
    </alternativeName>
    <alternativeName>
        <fullName evidence="10">Lysophosphatidic acid synthase</fullName>
        <shortName evidence="10">LPA synthase</shortName>
    </alternativeName>
</protein>
<dbReference type="EMBL" id="JAKJSC010000011">
    <property type="protein sequence ID" value="MDE5420467.1"/>
    <property type="molecule type" value="Genomic_DNA"/>
</dbReference>
<dbReference type="GO" id="GO:0004366">
    <property type="term" value="F:glycerol-3-phosphate O-acyltransferase activity"/>
    <property type="evidence" value="ECO:0007669"/>
    <property type="project" value="UniProtKB-EC"/>
</dbReference>
<evidence type="ECO:0000256" key="8">
    <source>
        <dbReference type="ARBA" id="ARBA00023209"/>
    </source>
</evidence>
<dbReference type="HAMAP" id="MF_01043">
    <property type="entry name" value="PlsY"/>
    <property type="match status" value="1"/>
</dbReference>
<proteinExistence type="inferred from homology"/>
<feature type="transmembrane region" description="Helical" evidence="10">
    <location>
        <begin position="87"/>
        <end position="106"/>
    </location>
</feature>
<comment type="subunit">
    <text evidence="10">Probably interacts with PlsX.</text>
</comment>
<keyword evidence="8 10" id="KW-0594">Phospholipid biosynthesis</keyword>
<comment type="pathway">
    <text evidence="10">Lipid metabolism; phospholipid metabolism.</text>
</comment>
<keyword evidence="4 10" id="KW-0812">Transmembrane</keyword>
<dbReference type="PANTHER" id="PTHR30309:SF0">
    <property type="entry name" value="GLYCEROL-3-PHOSPHATE ACYLTRANSFERASE-RELATED"/>
    <property type="match status" value="1"/>
</dbReference>
<keyword evidence="12" id="KW-1185">Reference proteome</keyword>
<dbReference type="Pfam" id="PF02660">
    <property type="entry name" value="G3P_acyltransf"/>
    <property type="match status" value="1"/>
</dbReference>
<comment type="caution">
    <text evidence="11">The sequence shown here is derived from an EMBL/GenBank/DDBJ whole genome shotgun (WGS) entry which is preliminary data.</text>
</comment>
<sequence>MNITIQLTFILLGYLLGAIPFGYILTRYHTGENIMEKGSGNVGSTNVKRIAGKKIAVLTQLLDMLKGFLPVAVCLLLTNNEEIVSEFYIYCVALASILGHDFSIFLKFKGGKGVNTTLGASVLIAPFSVFISGAIYFIVKWRFKYVSLASIILSITLPLTELIIHGLSSTFYYLLVCTILIVFLHRTNIGRLLDRRELSP</sequence>
<evidence type="ECO:0000313" key="11">
    <source>
        <dbReference type="EMBL" id="MDE5420467.1"/>
    </source>
</evidence>
<evidence type="ECO:0000256" key="10">
    <source>
        <dbReference type="HAMAP-Rule" id="MF_01043"/>
    </source>
</evidence>
<comment type="function">
    <text evidence="10">Catalyzes the transfer of an acyl group from acyl-phosphate (acyl-PO(4)) to glycerol-3-phosphate (G3P) to form lysophosphatidic acid (LPA). This enzyme utilizes acyl-phosphate as fatty acyl donor, but not acyl-CoA or acyl-ACP.</text>
</comment>
<keyword evidence="6 10" id="KW-0443">Lipid metabolism</keyword>
<comment type="subcellular location">
    <subcellularLocation>
        <location evidence="10">Cell membrane</location>
        <topology evidence="10">Multi-pass membrane protein</topology>
    </subcellularLocation>
</comment>
<feature type="transmembrane region" description="Helical" evidence="10">
    <location>
        <begin position="118"/>
        <end position="138"/>
    </location>
</feature>